<dbReference type="Gene3D" id="3.90.180.10">
    <property type="entry name" value="Medium-chain alcohol dehydrogenases, catalytic domain"/>
    <property type="match status" value="1"/>
</dbReference>
<name>A0A4D6X6Z8_PSEPU</name>
<organism evidence="2 3">
    <name type="scientific">Pseudomonas putida</name>
    <name type="common">Arthrobacter siderocapsulatus</name>
    <dbReference type="NCBI Taxonomy" id="303"/>
    <lineage>
        <taxon>Bacteria</taxon>
        <taxon>Pseudomonadati</taxon>
        <taxon>Pseudomonadota</taxon>
        <taxon>Gammaproteobacteria</taxon>
        <taxon>Pseudomonadales</taxon>
        <taxon>Pseudomonadaceae</taxon>
        <taxon>Pseudomonas</taxon>
    </lineage>
</organism>
<dbReference type="PANTHER" id="PTHR43482:SF1">
    <property type="entry name" value="PROTEIN AST1-RELATED"/>
    <property type="match status" value="1"/>
</dbReference>
<dbReference type="Gene3D" id="3.40.50.720">
    <property type="entry name" value="NAD(P)-binding Rossmann-like Domain"/>
    <property type="match status" value="1"/>
</dbReference>
<reference evidence="3" key="1">
    <citation type="submission" date="2019-04" db="EMBL/GenBank/DDBJ databases">
        <title>Genome sequence of Pseudomonas putida 1290, an auxin catabolizing strain.</title>
        <authorList>
            <person name="Laird T.S."/>
            <person name="Leveau J.H.J."/>
        </authorList>
    </citation>
    <scope>NUCLEOTIDE SEQUENCE [LARGE SCALE GENOMIC DNA]</scope>
    <source>
        <strain evidence="3">1290</strain>
    </source>
</reference>
<gene>
    <name evidence="2" type="ORF">E6B08_10620</name>
</gene>
<dbReference type="SMART" id="SM00829">
    <property type="entry name" value="PKS_ER"/>
    <property type="match status" value="1"/>
</dbReference>
<dbReference type="GO" id="GO:0016491">
    <property type="term" value="F:oxidoreductase activity"/>
    <property type="evidence" value="ECO:0007669"/>
    <property type="project" value="InterPro"/>
</dbReference>
<dbReference type="InterPro" id="IPR020843">
    <property type="entry name" value="ER"/>
</dbReference>
<dbReference type="InterPro" id="IPR036291">
    <property type="entry name" value="NAD(P)-bd_dom_sf"/>
</dbReference>
<proteinExistence type="predicted"/>
<dbReference type="SUPFAM" id="SSF51735">
    <property type="entry name" value="NAD(P)-binding Rossmann-fold domains"/>
    <property type="match status" value="1"/>
</dbReference>
<dbReference type="InterPro" id="IPR013154">
    <property type="entry name" value="ADH-like_N"/>
</dbReference>
<dbReference type="Pfam" id="PF08240">
    <property type="entry name" value="ADH_N"/>
    <property type="match status" value="1"/>
</dbReference>
<dbReference type="InterPro" id="IPR052585">
    <property type="entry name" value="Lipid_raft_assoc_Zn_ADH"/>
</dbReference>
<dbReference type="PANTHER" id="PTHR43482">
    <property type="entry name" value="PROTEIN AST1-RELATED"/>
    <property type="match status" value="1"/>
</dbReference>
<dbReference type="OrthoDB" id="9785812at2"/>
<evidence type="ECO:0000313" key="3">
    <source>
        <dbReference type="Proteomes" id="UP000298551"/>
    </source>
</evidence>
<dbReference type="SUPFAM" id="SSF50129">
    <property type="entry name" value="GroES-like"/>
    <property type="match status" value="1"/>
</dbReference>
<accession>A0A4D6X6Z8</accession>
<dbReference type="AlphaFoldDB" id="A0A4D6X6Z8"/>
<dbReference type="EMBL" id="CP039371">
    <property type="protein sequence ID" value="QCI11789.1"/>
    <property type="molecule type" value="Genomic_DNA"/>
</dbReference>
<dbReference type="RefSeq" id="WP_136913952.1">
    <property type="nucleotide sequence ID" value="NZ_CP039371.1"/>
</dbReference>
<evidence type="ECO:0000259" key="1">
    <source>
        <dbReference type="SMART" id="SM00829"/>
    </source>
</evidence>
<dbReference type="Proteomes" id="UP000298551">
    <property type="component" value="Chromosome"/>
</dbReference>
<dbReference type="InterPro" id="IPR011032">
    <property type="entry name" value="GroES-like_sf"/>
</dbReference>
<evidence type="ECO:0000313" key="2">
    <source>
        <dbReference type="EMBL" id="QCI11789.1"/>
    </source>
</evidence>
<sequence>MTLATTHRAFTWQGSANPAELQLTECPVPQPEAGDVLIRNVVIGLNPVDWKVLGGSLVDWHPGHVPGVDGAGVVVAVGEGVPATWIGQRVAYHQDLARHGSYAEHTPVKARAVLRIPADVSWEDAAGLPCPGLTAWLALEKLPAACQTLLVGGAGGSVAHHLVQLAVRRGLHVTALSNPRHAQRLTALGVAECLPGPLGSPWQAPERFDAVIDMVNAQHAAWLAPALRTNGHLVCVQDRLAASPIAPFTRTLSLHEVALGASHPYGDERTWQELVDAGERMFAALGRGQWQPDSVNVVPFEQLANHLHGLQLRSYGGKGLVRVGQAV</sequence>
<feature type="domain" description="Enoyl reductase (ER)" evidence="1">
    <location>
        <begin position="16"/>
        <end position="321"/>
    </location>
</feature>
<protein>
    <submittedName>
        <fullName evidence="2">Alcohol dehydrogenase</fullName>
    </submittedName>
</protein>